<evidence type="ECO:0000256" key="5">
    <source>
        <dbReference type="PROSITE-ProRule" id="PRU00205"/>
    </source>
</evidence>
<feature type="transmembrane region" description="Helical" evidence="6">
    <location>
        <begin position="147"/>
        <end position="168"/>
    </location>
</feature>
<evidence type="ECO:0000256" key="1">
    <source>
        <dbReference type="ARBA" id="ARBA00004141"/>
    </source>
</evidence>
<protein>
    <submittedName>
        <fullName evidence="8">TLC domain-containing protein</fullName>
    </submittedName>
</protein>
<accession>A0AAV9GFE5</accession>
<feature type="transmembrane region" description="Helical" evidence="6">
    <location>
        <begin position="204"/>
        <end position="224"/>
    </location>
</feature>
<dbReference type="PANTHER" id="PTHR13439">
    <property type="entry name" value="CT120 PROTEIN"/>
    <property type="match status" value="1"/>
</dbReference>
<evidence type="ECO:0000256" key="6">
    <source>
        <dbReference type="SAM" id="Phobius"/>
    </source>
</evidence>
<sequence>MAVMAFQAPSTSLLGSSSAAQRLSMTLNLRTLHAHIDSILLSTLFFTLLYSSLAEPLSRYLIPKQWASFTPQAKTDWKLRVVSLTQSLILGPASLYILIGQFFLWEPRGLIERVYGYYELETQMTNVALGYFIWHFAMMVKEYKKHGIQMVLHALVGVGCMSGVYVPFTATMTAWFLVYEVTNVPHNIYRFLARLGKGTSRASVANAVVWIVLFFVFRIVWGTYATVVYMRSTYAVWKTPLTLEALGVEEYAVVERLEAEGLKPGNIGTVVMALTMLAGVTLASLNYVWFYLIVKTTVRRVTEMKGRKAEKEKSR</sequence>
<evidence type="ECO:0000256" key="2">
    <source>
        <dbReference type="ARBA" id="ARBA00022692"/>
    </source>
</evidence>
<dbReference type="InterPro" id="IPR050846">
    <property type="entry name" value="TLCD"/>
</dbReference>
<name>A0AAV9GFE5_9PEZI</name>
<evidence type="ECO:0000313" key="8">
    <source>
        <dbReference type="EMBL" id="KAK4446371.1"/>
    </source>
</evidence>
<feature type="domain" description="TLC" evidence="7">
    <location>
        <begin position="72"/>
        <end position="302"/>
    </location>
</feature>
<keyword evidence="2 5" id="KW-0812">Transmembrane</keyword>
<evidence type="ECO:0000256" key="3">
    <source>
        <dbReference type="ARBA" id="ARBA00022989"/>
    </source>
</evidence>
<dbReference type="PANTHER" id="PTHR13439:SF0">
    <property type="entry name" value="TOPOISOMERASE I DAMAGE AFFECTED PROTEIN 4"/>
    <property type="match status" value="1"/>
</dbReference>
<reference evidence="8" key="2">
    <citation type="submission" date="2023-05" db="EMBL/GenBank/DDBJ databases">
        <authorList>
            <consortium name="Lawrence Berkeley National Laboratory"/>
            <person name="Steindorff A."/>
            <person name="Hensen N."/>
            <person name="Bonometti L."/>
            <person name="Westerberg I."/>
            <person name="Brannstrom I.O."/>
            <person name="Guillou S."/>
            <person name="Cros-Aarteil S."/>
            <person name="Calhoun S."/>
            <person name="Haridas S."/>
            <person name="Kuo A."/>
            <person name="Mondo S."/>
            <person name="Pangilinan J."/>
            <person name="Riley R."/>
            <person name="Labutti K."/>
            <person name="Andreopoulos B."/>
            <person name="Lipzen A."/>
            <person name="Chen C."/>
            <person name="Yanf M."/>
            <person name="Daum C."/>
            <person name="Ng V."/>
            <person name="Clum A."/>
            <person name="Ohm R."/>
            <person name="Martin F."/>
            <person name="Silar P."/>
            <person name="Natvig D."/>
            <person name="Lalanne C."/>
            <person name="Gautier V."/>
            <person name="Ament-Velasquez S.L."/>
            <person name="Kruys A."/>
            <person name="Hutchinson M.I."/>
            <person name="Powell A.J."/>
            <person name="Barry K."/>
            <person name="Miller A.N."/>
            <person name="Grigoriev I.V."/>
            <person name="Debuchy R."/>
            <person name="Gladieux P."/>
            <person name="Thoren M.H."/>
            <person name="Johannesson H."/>
        </authorList>
    </citation>
    <scope>NUCLEOTIDE SEQUENCE</scope>
    <source>
        <strain evidence="8">PSN243</strain>
    </source>
</reference>
<keyword evidence="4 5" id="KW-0472">Membrane</keyword>
<feature type="transmembrane region" description="Helical" evidence="6">
    <location>
        <begin position="124"/>
        <end position="140"/>
    </location>
</feature>
<dbReference type="InterPro" id="IPR006634">
    <property type="entry name" value="TLC-dom"/>
</dbReference>
<dbReference type="Pfam" id="PF03798">
    <property type="entry name" value="TRAM_LAG1_CLN8"/>
    <property type="match status" value="1"/>
</dbReference>
<keyword evidence="3 6" id="KW-1133">Transmembrane helix</keyword>
<dbReference type="PROSITE" id="PS50922">
    <property type="entry name" value="TLC"/>
    <property type="match status" value="1"/>
</dbReference>
<gene>
    <name evidence="8" type="ORF">QBC34DRAFT_411590</name>
</gene>
<dbReference type="GO" id="GO:0055088">
    <property type="term" value="P:lipid homeostasis"/>
    <property type="evidence" value="ECO:0007669"/>
    <property type="project" value="TreeGrafter"/>
</dbReference>
<comment type="subcellular location">
    <subcellularLocation>
        <location evidence="1">Membrane</location>
        <topology evidence="1">Multi-pass membrane protein</topology>
    </subcellularLocation>
</comment>
<comment type="caution">
    <text evidence="8">The sequence shown here is derived from an EMBL/GenBank/DDBJ whole genome shotgun (WGS) entry which is preliminary data.</text>
</comment>
<evidence type="ECO:0000259" key="7">
    <source>
        <dbReference type="PROSITE" id="PS50922"/>
    </source>
</evidence>
<dbReference type="GO" id="GO:0005783">
    <property type="term" value="C:endoplasmic reticulum"/>
    <property type="evidence" value="ECO:0007669"/>
    <property type="project" value="TreeGrafter"/>
</dbReference>
<feature type="transmembrane region" description="Helical" evidence="6">
    <location>
        <begin position="81"/>
        <end position="104"/>
    </location>
</feature>
<dbReference type="AlphaFoldDB" id="A0AAV9GFE5"/>
<feature type="transmembrane region" description="Helical" evidence="6">
    <location>
        <begin position="270"/>
        <end position="294"/>
    </location>
</feature>
<dbReference type="GO" id="GO:0016020">
    <property type="term" value="C:membrane"/>
    <property type="evidence" value="ECO:0007669"/>
    <property type="project" value="UniProtKB-SubCell"/>
</dbReference>
<keyword evidence="9" id="KW-1185">Reference proteome</keyword>
<evidence type="ECO:0000313" key="9">
    <source>
        <dbReference type="Proteomes" id="UP001321760"/>
    </source>
</evidence>
<reference evidence="8" key="1">
    <citation type="journal article" date="2023" name="Mol. Phylogenet. Evol.">
        <title>Genome-scale phylogeny and comparative genomics of the fungal order Sordariales.</title>
        <authorList>
            <person name="Hensen N."/>
            <person name="Bonometti L."/>
            <person name="Westerberg I."/>
            <person name="Brannstrom I.O."/>
            <person name="Guillou S."/>
            <person name="Cros-Aarteil S."/>
            <person name="Calhoun S."/>
            <person name="Haridas S."/>
            <person name="Kuo A."/>
            <person name="Mondo S."/>
            <person name="Pangilinan J."/>
            <person name="Riley R."/>
            <person name="LaButti K."/>
            <person name="Andreopoulos B."/>
            <person name="Lipzen A."/>
            <person name="Chen C."/>
            <person name="Yan M."/>
            <person name="Daum C."/>
            <person name="Ng V."/>
            <person name="Clum A."/>
            <person name="Steindorff A."/>
            <person name="Ohm R.A."/>
            <person name="Martin F."/>
            <person name="Silar P."/>
            <person name="Natvig D.O."/>
            <person name="Lalanne C."/>
            <person name="Gautier V."/>
            <person name="Ament-Velasquez S.L."/>
            <person name="Kruys A."/>
            <person name="Hutchinson M.I."/>
            <person name="Powell A.J."/>
            <person name="Barry K."/>
            <person name="Miller A.N."/>
            <person name="Grigoriev I.V."/>
            <person name="Debuchy R."/>
            <person name="Gladieux P."/>
            <person name="Hiltunen Thoren M."/>
            <person name="Johannesson H."/>
        </authorList>
    </citation>
    <scope>NUCLEOTIDE SEQUENCE</scope>
    <source>
        <strain evidence="8">PSN243</strain>
    </source>
</reference>
<evidence type="ECO:0000256" key="4">
    <source>
        <dbReference type="ARBA" id="ARBA00023136"/>
    </source>
</evidence>
<proteinExistence type="predicted"/>
<organism evidence="8 9">
    <name type="scientific">Podospora aff. communis PSN243</name>
    <dbReference type="NCBI Taxonomy" id="3040156"/>
    <lineage>
        <taxon>Eukaryota</taxon>
        <taxon>Fungi</taxon>
        <taxon>Dikarya</taxon>
        <taxon>Ascomycota</taxon>
        <taxon>Pezizomycotina</taxon>
        <taxon>Sordariomycetes</taxon>
        <taxon>Sordariomycetidae</taxon>
        <taxon>Sordariales</taxon>
        <taxon>Podosporaceae</taxon>
        <taxon>Podospora</taxon>
    </lineage>
</organism>
<dbReference type="Proteomes" id="UP001321760">
    <property type="component" value="Unassembled WGS sequence"/>
</dbReference>
<dbReference type="SMART" id="SM00724">
    <property type="entry name" value="TLC"/>
    <property type="match status" value="1"/>
</dbReference>
<feature type="transmembrane region" description="Helical" evidence="6">
    <location>
        <begin position="35"/>
        <end position="54"/>
    </location>
</feature>
<dbReference type="EMBL" id="MU865957">
    <property type="protein sequence ID" value="KAK4446371.1"/>
    <property type="molecule type" value="Genomic_DNA"/>
</dbReference>